<dbReference type="PANTHER" id="PTHR37691:SF1">
    <property type="entry name" value="BLR3518 PROTEIN"/>
    <property type="match status" value="1"/>
</dbReference>
<dbReference type="EMBL" id="DRLF01000421">
    <property type="protein sequence ID" value="HEC07625.1"/>
    <property type="molecule type" value="Genomic_DNA"/>
</dbReference>
<name>A0A831WCH8_9GAMM</name>
<proteinExistence type="predicted"/>
<accession>A0A831WCH8</accession>
<dbReference type="Gene3D" id="3.40.1260.10">
    <property type="entry name" value="DsrEFH-like"/>
    <property type="match status" value="1"/>
</dbReference>
<comment type="caution">
    <text evidence="2">The sequence shown here is derived from an EMBL/GenBank/DDBJ whole genome shotgun (WGS) entry which is preliminary data.</text>
</comment>
<feature type="transmembrane region" description="Helical" evidence="1">
    <location>
        <begin position="72"/>
        <end position="93"/>
    </location>
</feature>
<dbReference type="PANTHER" id="PTHR37691">
    <property type="entry name" value="BLR3518 PROTEIN"/>
    <property type="match status" value="1"/>
</dbReference>
<organism evidence="2">
    <name type="scientific">Thiolapillus brandeum</name>
    <dbReference type="NCBI Taxonomy" id="1076588"/>
    <lineage>
        <taxon>Bacteria</taxon>
        <taxon>Pseudomonadati</taxon>
        <taxon>Pseudomonadota</taxon>
        <taxon>Gammaproteobacteria</taxon>
        <taxon>Chromatiales</taxon>
        <taxon>Sedimenticolaceae</taxon>
        <taxon>Thiolapillus</taxon>
    </lineage>
</organism>
<reference evidence="2" key="1">
    <citation type="journal article" date="2020" name="mSystems">
        <title>Genome- and Community-Level Interaction Insights into Carbon Utilization and Element Cycling Functions of Hydrothermarchaeota in Hydrothermal Sediment.</title>
        <authorList>
            <person name="Zhou Z."/>
            <person name="Liu Y."/>
            <person name="Xu W."/>
            <person name="Pan J."/>
            <person name="Luo Z.H."/>
            <person name="Li M."/>
        </authorList>
    </citation>
    <scope>NUCLEOTIDE SEQUENCE [LARGE SCALE GENOMIC DNA]</scope>
    <source>
        <strain evidence="2">HyVt-458</strain>
    </source>
</reference>
<keyword evidence="1" id="KW-1133">Transmembrane helix</keyword>
<evidence type="ECO:0008006" key="3">
    <source>
        <dbReference type="Google" id="ProtNLM"/>
    </source>
</evidence>
<dbReference type="AlphaFoldDB" id="A0A831WCH8"/>
<dbReference type="SUPFAM" id="SSF75169">
    <property type="entry name" value="DsrEFH-like"/>
    <property type="match status" value="1"/>
</dbReference>
<evidence type="ECO:0000256" key="1">
    <source>
        <dbReference type="SAM" id="Phobius"/>
    </source>
</evidence>
<protein>
    <recommendedName>
        <fullName evidence="3">DsrE family protein</fullName>
    </recommendedName>
</protein>
<dbReference type="InterPro" id="IPR027396">
    <property type="entry name" value="DsrEFH-like"/>
</dbReference>
<dbReference type="Proteomes" id="UP000886339">
    <property type="component" value="Unassembled WGS sequence"/>
</dbReference>
<evidence type="ECO:0000313" key="2">
    <source>
        <dbReference type="EMBL" id="HEC07625.1"/>
    </source>
</evidence>
<sequence>MNKYRPEAMHEKLNALADNELNARDTETLMAQLDRDEELRGELCDIRRVKDLLQYAYPEEPVEKTAARKSTYLARAAAVLVLVLSGFAGGWMLSPDMGSPDQGFRLTDVNADAMKVVLYLGDSDPDKFSKTLQTAEELLKRYETNGTEVYVVTSAGGVDLLRTATSSVAADISALKERYASLHFVACNNTLFNLKKKGQPIQLVNEAEVAPSAVSFVVDHLKKGWTYMAI</sequence>
<keyword evidence="1" id="KW-0812">Transmembrane</keyword>
<gene>
    <name evidence="2" type="ORF">ENJ12_12275</name>
</gene>
<keyword evidence="1" id="KW-0472">Membrane</keyword>